<sequence length="390" mass="42223">MSKVQKLCQGMALAVTTMVTFSGCSYVVKTGANVSLGFAENHIVPPILAMDDADMACATGNSLTPAIMATKDMGADPTRMAVLMYSAAGLCAENHALESELRYIRSSKAGNVTEAQDARVEQKRWAALAAKRQYSGYLLFAERWESKYRFKLGESCPSMKKDLDKTVYLLGLISGLQAVTNDINSGGQVNVPKDIAAIVERGMACLDNNQFWGTPNATRAVIWTLLPGAGDNKPDPYQTLKQSMQLGERGGVRLPHALYAVAAQASGDNARIRDALRSYGQSIGEDKAVNPDYRLLNTMAGLMVRAVADRYWTENTGVRMADDSGYSTFWDETPDDGLGDLGIDLFDDGPSTPASDETPAEELQEASEIDQDQSQDSELDQSIDDQSEAP</sequence>
<gene>
    <name evidence="2" type="ORF">CAP51_11390</name>
</gene>
<evidence type="ECO:0000313" key="2">
    <source>
        <dbReference type="EMBL" id="OUY06528.1"/>
    </source>
</evidence>
<evidence type="ECO:0000256" key="1">
    <source>
        <dbReference type="SAM" id="MobiDB-lite"/>
    </source>
</evidence>
<accession>A0A1Z9YWD4</accession>
<keyword evidence="3" id="KW-1185">Reference proteome</keyword>
<feature type="compositionally biased region" description="Acidic residues" evidence="1">
    <location>
        <begin position="358"/>
        <end position="390"/>
    </location>
</feature>
<dbReference type="RefSeq" id="WP_245809143.1">
    <property type="nucleotide sequence ID" value="NZ_NEXX01000004.1"/>
</dbReference>
<evidence type="ECO:0000313" key="3">
    <source>
        <dbReference type="Proteomes" id="UP000196536"/>
    </source>
</evidence>
<reference evidence="2 3" key="1">
    <citation type="submission" date="2017-05" db="EMBL/GenBank/DDBJ databases">
        <title>Acinetobacter populi ANC 5415 (= PBJ7), whole genome shotgun sequencing project.</title>
        <authorList>
            <person name="Nemec A."/>
            <person name="Radolfova-Krizova L."/>
        </authorList>
    </citation>
    <scope>NUCLEOTIDE SEQUENCE [LARGE SCALE GENOMIC DNA]</scope>
    <source>
        <strain evidence="2 3">PBJ7</strain>
    </source>
</reference>
<proteinExistence type="predicted"/>
<dbReference type="PROSITE" id="PS51257">
    <property type="entry name" value="PROKAR_LIPOPROTEIN"/>
    <property type="match status" value="1"/>
</dbReference>
<dbReference type="Proteomes" id="UP000196536">
    <property type="component" value="Unassembled WGS sequence"/>
</dbReference>
<dbReference type="AlphaFoldDB" id="A0A1Z9YWD4"/>
<organism evidence="2 3">
    <name type="scientific">Acinetobacter populi</name>
    <dbReference type="NCBI Taxonomy" id="1582270"/>
    <lineage>
        <taxon>Bacteria</taxon>
        <taxon>Pseudomonadati</taxon>
        <taxon>Pseudomonadota</taxon>
        <taxon>Gammaproteobacteria</taxon>
        <taxon>Moraxellales</taxon>
        <taxon>Moraxellaceae</taxon>
        <taxon>Acinetobacter</taxon>
    </lineage>
</organism>
<protein>
    <recommendedName>
        <fullName evidence="4">Lipoprotein</fullName>
    </recommendedName>
</protein>
<evidence type="ECO:0008006" key="4">
    <source>
        <dbReference type="Google" id="ProtNLM"/>
    </source>
</evidence>
<name>A0A1Z9YWD4_9GAMM</name>
<comment type="caution">
    <text evidence="2">The sequence shown here is derived from an EMBL/GenBank/DDBJ whole genome shotgun (WGS) entry which is preliminary data.</text>
</comment>
<feature type="region of interest" description="Disordered" evidence="1">
    <location>
        <begin position="322"/>
        <end position="390"/>
    </location>
</feature>
<dbReference type="EMBL" id="NEXX01000004">
    <property type="protein sequence ID" value="OUY06528.1"/>
    <property type="molecule type" value="Genomic_DNA"/>
</dbReference>